<feature type="coiled-coil region" evidence="1">
    <location>
        <begin position="133"/>
        <end position="160"/>
    </location>
</feature>
<gene>
    <name evidence="2" type="ORF">ONB1V03_LOCUS9169</name>
</gene>
<name>A0A7R9QNL1_9ACAR</name>
<keyword evidence="1" id="KW-0175">Coiled coil</keyword>
<sequence>MAKHAVLRNGHKYGVSGLKNMKSAEVDHLRLRLLNGVEVSERALLLNYGNQRINGLKVVNNHLTVNSEINSNTVNDINIGNLSQSLVLKGYNNSINSLKTFTSLTVNNVMAFGRVDGVDLNELHYFIGLPIDLQDLRVRLQNEDQKIESLERALDQQTFELAFYSLYASIPSGPALLSYHNSITASQHLFISGQHLTNGCQEIGQNQYIQRAVIHTQSVSDIKVVADNNPEPCLVMAIPVVNGVFGQSIVVCLNRNANFYLRETIPLLGRDQFTIMRSTSFNRTLMASIKSWSPKDWMSDITISDWSSRLSHFDHSIQTIQILNPFAIHFVDIPSDSMAFLFASEKKTSLTHSPVVRIFRYNHKRVGPLLEVQQIKDMEVIQIESARQAFKE</sequence>
<protein>
    <submittedName>
        <fullName evidence="2">Uncharacterized protein</fullName>
    </submittedName>
</protein>
<organism evidence="2">
    <name type="scientific">Oppiella nova</name>
    <dbReference type="NCBI Taxonomy" id="334625"/>
    <lineage>
        <taxon>Eukaryota</taxon>
        <taxon>Metazoa</taxon>
        <taxon>Ecdysozoa</taxon>
        <taxon>Arthropoda</taxon>
        <taxon>Chelicerata</taxon>
        <taxon>Arachnida</taxon>
        <taxon>Acari</taxon>
        <taxon>Acariformes</taxon>
        <taxon>Sarcoptiformes</taxon>
        <taxon>Oribatida</taxon>
        <taxon>Brachypylina</taxon>
        <taxon>Oppioidea</taxon>
        <taxon>Oppiidae</taxon>
        <taxon>Oppiella</taxon>
    </lineage>
</organism>
<evidence type="ECO:0000313" key="2">
    <source>
        <dbReference type="EMBL" id="CAD7652508.1"/>
    </source>
</evidence>
<accession>A0A7R9QNL1</accession>
<reference evidence="2" key="1">
    <citation type="submission" date="2020-11" db="EMBL/GenBank/DDBJ databases">
        <authorList>
            <person name="Tran Van P."/>
        </authorList>
    </citation>
    <scope>NUCLEOTIDE SEQUENCE</scope>
</reference>
<dbReference type="Proteomes" id="UP000728032">
    <property type="component" value="Unassembled WGS sequence"/>
</dbReference>
<dbReference type="AlphaFoldDB" id="A0A7R9QNL1"/>
<dbReference type="EMBL" id="OC920451">
    <property type="protein sequence ID" value="CAD7652508.1"/>
    <property type="molecule type" value="Genomic_DNA"/>
</dbReference>
<keyword evidence="3" id="KW-1185">Reference proteome</keyword>
<evidence type="ECO:0000313" key="3">
    <source>
        <dbReference type="Proteomes" id="UP000728032"/>
    </source>
</evidence>
<evidence type="ECO:0000256" key="1">
    <source>
        <dbReference type="SAM" id="Coils"/>
    </source>
</evidence>
<proteinExistence type="predicted"/>
<dbReference type="EMBL" id="CAJPVJ010005626">
    <property type="protein sequence ID" value="CAG2169695.1"/>
    <property type="molecule type" value="Genomic_DNA"/>
</dbReference>